<feature type="region of interest" description="Disordered" evidence="1">
    <location>
        <begin position="478"/>
        <end position="497"/>
    </location>
</feature>
<dbReference type="OrthoDB" id="10400393at2759"/>
<feature type="compositionally biased region" description="Basic and acidic residues" evidence="1">
    <location>
        <begin position="1057"/>
        <end position="1066"/>
    </location>
</feature>
<proteinExistence type="predicted"/>
<feature type="compositionally biased region" description="Basic and acidic residues" evidence="1">
    <location>
        <begin position="533"/>
        <end position="542"/>
    </location>
</feature>
<feature type="compositionally biased region" description="Basic and acidic residues" evidence="1">
    <location>
        <begin position="348"/>
        <end position="358"/>
    </location>
</feature>
<accession>D7FI39</accession>
<feature type="signal peptide" evidence="2">
    <location>
        <begin position="1"/>
        <end position="20"/>
    </location>
</feature>
<feature type="region of interest" description="Disordered" evidence="1">
    <location>
        <begin position="503"/>
        <end position="567"/>
    </location>
</feature>
<feature type="region of interest" description="Disordered" evidence="1">
    <location>
        <begin position="695"/>
        <end position="750"/>
    </location>
</feature>
<feature type="compositionally biased region" description="Basic and acidic residues" evidence="1">
    <location>
        <begin position="716"/>
        <end position="726"/>
    </location>
</feature>
<feature type="region of interest" description="Disordered" evidence="1">
    <location>
        <begin position="876"/>
        <end position="924"/>
    </location>
</feature>
<dbReference type="eggNOG" id="ENOG502SE3H">
    <property type="taxonomic scope" value="Eukaryota"/>
</dbReference>
<feature type="chain" id="PRO_5003095577" evidence="2">
    <location>
        <begin position="21"/>
        <end position="1516"/>
    </location>
</feature>
<dbReference type="EMBL" id="FN649760">
    <property type="protein sequence ID" value="CBJ28665.1"/>
    <property type="molecule type" value="Genomic_DNA"/>
</dbReference>
<feature type="region of interest" description="Disordered" evidence="1">
    <location>
        <begin position="1057"/>
        <end position="1110"/>
    </location>
</feature>
<sequence>MLRRVLRSAAAVLPAALALAQQDHHEVAPRQQRLGVVVPAYKGDLARAVSSLERWPAKCSPLTLENADLVLYYAEEESSATASALESISTTAGRCFSRTRIVYANLAQEDDIYPRGPSVMFYNMFLDESVRSSLSEYDALSIIEWDVLVASDNSFEELYHAAFRVNEEFWVKGSNLEGTSFHSTAEASEMWQVLGHINGNAIYNNDDPAFVEYVEYTRSRWGYEHPYDVALWMTISDFPYSWPLYQRYSSKFVVTNLISSVGFEHVGHDMVSDAVAGQTLFIHGSSVEEGNVASFRAAAAAAVAVEEPQPAQQRSRKLTSVPKWKTAEKWRNSNGDGTPKWKRNQKWKTKDDGSEPKWRTNQKWKNRNDSSDDDSSSDAGCSSRCAYTSKDGTKGRVCDSNCSSPNVYGTKGCNAKQGIYGADCRVCYNNVDRALKQDSPDNRAIMCSTVKPVDVYRRRMSAADESEPSRVARSLEALNEEASSPSEEVQSAVKVNQDRKLTSVPKWKANEKWRTANDDGVPKWQRNQKWKTNKNDGSEPKWRTNQKWKNRNDSSDDSSSSDPGCSSRCTYTSKDGTKGRVCDSNCSSPNVYGTKGCNAKQGIYGADCRVCYNNVDRALKQDSPDNRAIMCSTVKPVDVYRRRMSAVDESEASRVARSLEVLKEEASSPSEEVESAVKVTRDRKLTSVPKWKANEKWRTANDDGVPKWQRNQKWKTNKDDGSEPKWRTNQKWKNRNDSSDDDSSSDAGCSSRCTYTSKDGTKGRVCDSNCSRPTVYGTKGCNAKQGIYGADCRVCYNDLDRALKQDSPDNRAIMCSTVMPVDAYGRRMSAAEEGLPSFVARSLEALKEDASSLSWKASLDRKLTSVPKWKAEEKWRTANDDGIPKWQRNQKWKTKDDGSEPKWRTNQKWKNRNDSSDDDSSSDAGCLSRCTYTSKDGTKGRVCDSNCSSPNVYGTKGCGAKQGIYGADCRVCYNNVDRALKQDSPDNRAIMCSTVKPVDVYRRRMSAADESEASRVARSLEALKEEASSPSEEVESAVKVNQYRKLTSVPKWKANEKWRTANDDGVPKWQRNQKWKTNKDDGSEPKWRTNQKWKNRNDSSDDSSSSDAACSSRCTYTSKDGTKGRVCDSNCSSPNVYGTKGCGAKQGIYGADCRVCYNNVDRALKQDSPDNRAIMCSTVMPVDVYGRRLSASDESDPLRVAKMIEAEDVGEELSVDVDREQAIRFFEEAAERSYSQDLKRHNLCAFVGGRAGEEAMWEVTVNSILQFMPGIRVAIAAEAEGLDAYERSMGGLPGVTISSTQNPATAALFADQYCGPGTALILYVEPGSVLSRPFTSKDTHSPRSDLLVVYTGSQGSYHDAQLRSRSASVLGFDAPSFTHGTDLMLPVGTNEALRESLGLRHGASLQHDGDGASLIALQELVGFDQVSAVPQVLAALAYSRETPGVWFVDPQAWVGQNLFKEASIWDVPLVKPRYTCAIAPVQLEPGSPNTAEVLQSNLDFFSKGGKCANGLIDFMP</sequence>
<organism evidence="3 4">
    <name type="scientific">Ectocarpus siliculosus</name>
    <name type="common">Brown alga</name>
    <name type="synonym">Conferva siliculosa</name>
    <dbReference type="NCBI Taxonomy" id="2880"/>
    <lineage>
        <taxon>Eukaryota</taxon>
        <taxon>Sar</taxon>
        <taxon>Stramenopiles</taxon>
        <taxon>Ochrophyta</taxon>
        <taxon>PX clade</taxon>
        <taxon>Phaeophyceae</taxon>
        <taxon>Ectocarpales</taxon>
        <taxon>Ectocarpaceae</taxon>
        <taxon>Ectocarpus</taxon>
    </lineage>
</organism>
<evidence type="ECO:0000313" key="3">
    <source>
        <dbReference type="EMBL" id="CBJ28665.1"/>
    </source>
</evidence>
<feature type="region of interest" description="Disordered" evidence="1">
    <location>
        <begin position="305"/>
        <end position="381"/>
    </location>
</feature>
<evidence type="ECO:0000256" key="2">
    <source>
        <dbReference type="SAM" id="SignalP"/>
    </source>
</evidence>
<evidence type="ECO:0000256" key="1">
    <source>
        <dbReference type="SAM" id="MobiDB-lite"/>
    </source>
</evidence>
<evidence type="ECO:0000313" key="4">
    <source>
        <dbReference type="Proteomes" id="UP000002630"/>
    </source>
</evidence>
<dbReference type="Proteomes" id="UP000002630">
    <property type="component" value="Unassembled WGS sequence"/>
</dbReference>
<dbReference type="InParanoid" id="D7FI39"/>
<protein>
    <submittedName>
        <fullName evidence="3">Uncharacterized protein</fullName>
    </submittedName>
</protein>
<feature type="compositionally biased region" description="Basic and acidic residues" evidence="1">
    <location>
        <begin position="508"/>
        <end position="521"/>
    </location>
</feature>
<feature type="compositionally biased region" description="Basic and acidic residues" evidence="1">
    <location>
        <begin position="1077"/>
        <end position="1087"/>
    </location>
</feature>
<gene>
    <name evidence="3" type="ORF">Esi_0117_0039</name>
</gene>
<feature type="region of interest" description="Disordered" evidence="1">
    <location>
        <begin position="662"/>
        <end position="683"/>
    </location>
</feature>
<reference evidence="3 4" key="1">
    <citation type="journal article" date="2010" name="Nature">
        <title>The Ectocarpus genome and the independent evolution of multicellularity in brown algae.</title>
        <authorList>
            <person name="Cock J.M."/>
            <person name="Sterck L."/>
            <person name="Rouze P."/>
            <person name="Scornet D."/>
            <person name="Allen A.E."/>
            <person name="Amoutzias G."/>
            <person name="Anthouard V."/>
            <person name="Artiguenave F."/>
            <person name="Aury J.M."/>
            <person name="Badger J.H."/>
            <person name="Beszteri B."/>
            <person name="Billiau K."/>
            <person name="Bonnet E."/>
            <person name="Bothwell J.H."/>
            <person name="Bowler C."/>
            <person name="Boyen C."/>
            <person name="Brownlee C."/>
            <person name="Carrano C.J."/>
            <person name="Charrier B."/>
            <person name="Cho G.Y."/>
            <person name="Coelho S.M."/>
            <person name="Collen J."/>
            <person name="Corre E."/>
            <person name="Da Silva C."/>
            <person name="Delage L."/>
            <person name="Delaroque N."/>
            <person name="Dittami S.M."/>
            <person name="Doulbeau S."/>
            <person name="Elias M."/>
            <person name="Farnham G."/>
            <person name="Gachon C.M."/>
            <person name="Gschloessl B."/>
            <person name="Heesch S."/>
            <person name="Jabbari K."/>
            <person name="Jubin C."/>
            <person name="Kawai H."/>
            <person name="Kimura K."/>
            <person name="Kloareg B."/>
            <person name="Kupper F.C."/>
            <person name="Lang D."/>
            <person name="Le Bail A."/>
            <person name="Leblanc C."/>
            <person name="Lerouge P."/>
            <person name="Lohr M."/>
            <person name="Lopez P.J."/>
            <person name="Martens C."/>
            <person name="Maumus F."/>
            <person name="Michel G."/>
            <person name="Miranda-Saavedra D."/>
            <person name="Morales J."/>
            <person name="Moreau H."/>
            <person name="Motomura T."/>
            <person name="Nagasato C."/>
            <person name="Napoli C.A."/>
            <person name="Nelson D.R."/>
            <person name="Nyvall-Collen P."/>
            <person name="Peters A.F."/>
            <person name="Pommier C."/>
            <person name="Potin P."/>
            <person name="Poulain J."/>
            <person name="Quesneville H."/>
            <person name="Read B."/>
            <person name="Rensing S.A."/>
            <person name="Ritter A."/>
            <person name="Rousvoal S."/>
            <person name="Samanta M."/>
            <person name="Samson G."/>
            <person name="Schroeder D.C."/>
            <person name="Segurens B."/>
            <person name="Strittmatter M."/>
            <person name="Tonon T."/>
            <person name="Tregear J.W."/>
            <person name="Valentin K."/>
            <person name="von Dassow P."/>
            <person name="Yamagishi T."/>
            <person name="Van de Peer Y."/>
            <person name="Wincker P."/>
        </authorList>
    </citation>
    <scope>NUCLEOTIDE SEQUENCE [LARGE SCALE GENOMIC DNA]</scope>
    <source>
        <strain evidence="4">Ec32 / CCAP1310/4</strain>
    </source>
</reference>
<feature type="compositionally biased region" description="Basic and acidic residues" evidence="1">
    <location>
        <begin position="893"/>
        <end position="903"/>
    </location>
</feature>
<name>D7FI39_ECTSI</name>
<keyword evidence="4" id="KW-1185">Reference proteome</keyword>
<keyword evidence="2" id="KW-0732">Signal</keyword>
<feature type="compositionally biased region" description="Basic and acidic residues" evidence="1">
    <location>
        <begin position="695"/>
        <end position="705"/>
    </location>
</feature>